<gene>
    <name evidence="2" type="ORF">G7077_07995</name>
</gene>
<accession>A0A6G7YTF4</accession>
<evidence type="ECO:0000313" key="3">
    <source>
        <dbReference type="Proteomes" id="UP000503222"/>
    </source>
</evidence>
<dbReference type="AlphaFoldDB" id="A0A6G7YTF4"/>
<dbReference type="EMBL" id="CP049869">
    <property type="protein sequence ID" value="QIK80019.1"/>
    <property type="molecule type" value="Genomic_DNA"/>
</dbReference>
<name>A0A6G7YTF4_9SPHN</name>
<feature type="domain" description="Ice-binding protein C-terminal" evidence="1">
    <location>
        <begin position="138"/>
        <end position="161"/>
    </location>
</feature>
<dbReference type="KEGG" id="spii:G7077_07995"/>
<dbReference type="NCBIfam" id="NF035944">
    <property type="entry name" value="PEPxxWA-CTERM"/>
    <property type="match status" value="1"/>
</dbReference>
<evidence type="ECO:0000259" key="1">
    <source>
        <dbReference type="Pfam" id="PF07589"/>
    </source>
</evidence>
<proteinExistence type="predicted"/>
<dbReference type="Pfam" id="PF07589">
    <property type="entry name" value="PEP-CTERM"/>
    <property type="match status" value="1"/>
</dbReference>
<sequence length="172" mass="18299">MNLASGSTPGAPYDFTFRYDASSTPTSGRYALTLVSGNADGLSNFSSFTPYLQFAQAGAYTYLNFVLHRQESLGESTYAFFALGDNDGSISSGVLPTAITPTQYDFINASFEVYGRNGAYRNIVDSQSRGLTQVVSGVPEASTWAMMIAGFGAVGFAMRRRNRSAGAAVAAR</sequence>
<keyword evidence="3" id="KW-1185">Reference proteome</keyword>
<protein>
    <submittedName>
        <fullName evidence="2">PEP-CTERM sorting domain-containing protein</fullName>
    </submittedName>
</protein>
<evidence type="ECO:0000313" key="2">
    <source>
        <dbReference type="EMBL" id="QIK80019.1"/>
    </source>
</evidence>
<dbReference type="InterPro" id="IPR013424">
    <property type="entry name" value="Ice-binding_C"/>
</dbReference>
<dbReference type="Proteomes" id="UP000503222">
    <property type="component" value="Chromosome"/>
</dbReference>
<organism evidence="2 3">
    <name type="scientific">Sphingomonas piscis</name>
    <dbReference type="NCBI Taxonomy" id="2714943"/>
    <lineage>
        <taxon>Bacteria</taxon>
        <taxon>Pseudomonadati</taxon>
        <taxon>Pseudomonadota</taxon>
        <taxon>Alphaproteobacteria</taxon>
        <taxon>Sphingomonadales</taxon>
        <taxon>Sphingomonadaceae</taxon>
        <taxon>Sphingomonas</taxon>
    </lineage>
</organism>
<reference evidence="2 3" key="1">
    <citation type="submission" date="2020-03" db="EMBL/GenBank/DDBJ databases">
        <title>Sphingomonas sp. nov., isolated from fish.</title>
        <authorList>
            <person name="Hyun D.-W."/>
            <person name="Bae J.-W."/>
        </authorList>
    </citation>
    <scope>NUCLEOTIDE SEQUENCE [LARGE SCALE GENOMIC DNA]</scope>
    <source>
        <strain evidence="2 3">HDW15B</strain>
    </source>
</reference>